<protein>
    <submittedName>
        <fullName evidence="2">Uncharacterized protein</fullName>
    </submittedName>
</protein>
<evidence type="ECO:0000313" key="2">
    <source>
        <dbReference type="EMBL" id="KAA1075970.1"/>
    </source>
</evidence>
<comment type="caution">
    <text evidence="2">The sequence shown here is derived from an EMBL/GenBank/DDBJ whole genome shotgun (WGS) entry which is preliminary data.</text>
</comment>
<reference evidence="4 5" key="1">
    <citation type="submission" date="2019-05" db="EMBL/GenBank/DDBJ databases">
        <title>Emergence of the Ug99 lineage of the wheat stem rust pathogen through somatic hybridization.</title>
        <authorList>
            <person name="Li F."/>
            <person name="Upadhyaya N.M."/>
            <person name="Sperschneider J."/>
            <person name="Matny O."/>
            <person name="Nguyen-Phuc H."/>
            <person name="Mago R."/>
            <person name="Raley C."/>
            <person name="Miller M.E."/>
            <person name="Silverstein K.A.T."/>
            <person name="Henningsen E."/>
            <person name="Hirsch C.D."/>
            <person name="Visser B."/>
            <person name="Pretorius Z.A."/>
            <person name="Steffenson B.J."/>
            <person name="Schwessinger B."/>
            <person name="Dodds P.N."/>
            <person name="Figueroa M."/>
        </authorList>
    </citation>
    <scope>NUCLEOTIDE SEQUENCE [LARGE SCALE GENOMIC DNA]</scope>
    <source>
        <strain evidence="3">21-0</strain>
        <strain evidence="2 5">Ug99</strain>
    </source>
</reference>
<evidence type="ECO:0000313" key="4">
    <source>
        <dbReference type="Proteomes" id="UP000324748"/>
    </source>
</evidence>
<keyword evidence="1" id="KW-0732">Signal</keyword>
<proteinExistence type="predicted"/>
<evidence type="ECO:0000256" key="1">
    <source>
        <dbReference type="SAM" id="SignalP"/>
    </source>
</evidence>
<organism evidence="2 5">
    <name type="scientific">Puccinia graminis f. sp. tritici</name>
    <dbReference type="NCBI Taxonomy" id="56615"/>
    <lineage>
        <taxon>Eukaryota</taxon>
        <taxon>Fungi</taxon>
        <taxon>Dikarya</taxon>
        <taxon>Basidiomycota</taxon>
        <taxon>Pucciniomycotina</taxon>
        <taxon>Pucciniomycetes</taxon>
        <taxon>Pucciniales</taxon>
        <taxon>Pucciniaceae</taxon>
        <taxon>Puccinia</taxon>
    </lineage>
</organism>
<keyword evidence="4" id="KW-1185">Reference proteome</keyword>
<name>A0A5B0MJJ4_PUCGR</name>
<gene>
    <name evidence="3" type="ORF">PGT21_031258</name>
    <name evidence="2" type="ORF">PGTUg99_031805</name>
</gene>
<evidence type="ECO:0000313" key="5">
    <source>
        <dbReference type="Proteomes" id="UP000325313"/>
    </source>
</evidence>
<dbReference type="Proteomes" id="UP000324748">
    <property type="component" value="Unassembled WGS sequence"/>
</dbReference>
<evidence type="ECO:0000313" key="3">
    <source>
        <dbReference type="EMBL" id="KAA1091323.1"/>
    </source>
</evidence>
<feature type="signal peptide" evidence="1">
    <location>
        <begin position="1"/>
        <end position="32"/>
    </location>
</feature>
<sequence length="144" mass="15537">MSVFGRMQMIGSLIMMLLLLGWPSTLISEVEGTPEPLPLPLPLAAPGPTPTFGCQSLHNQPKGWCGVWVTTDPKPYYEVGLAGDAGGYKFKCGGYDSPAYWCCKPEFKPDGFDGSYVYVAHKIEFASVKNSCTKVPATGMTPPL</sequence>
<feature type="chain" id="PRO_5036137233" evidence="1">
    <location>
        <begin position="33"/>
        <end position="144"/>
    </location>
</feature>
<accession>A0A5B0MJJ4</accession>
<dbReference type="EMBL" id="VSWC01000092">
    <property type="protein sequence ID" value="KAA1091323.1"/>
    <property type="molecule type" value="Genomic_DNA"/>
</dbReference>
<dbReference type="Proteomes" id="UP000325313">
    <property type="component" value="Unassembled WGS sequence"/>
</dbReference>
<dbReference type="AlphaFoldDB" id="A0A5B0MJJ4"/>
<dbReference type="OrthoDB" id="10302413at2759"/>
<dbReference type="EMBL" id="VDEP01000471">
    <property type="protein sequence ID" value="KAA1075970.1"/>
    <property type="molecule type" value="Genomic_DNA"/>
</dbReference>